<reference evidence="2" key="1">
    <citation type="journal article" date="2011" name="Proc. Natl. Acad. Sci. U.S.A.">
        <title>Genomic insights into the physiology and ecology of the marine filamentous cyanobacterium Lyngbya majuscula.</title>
        <authorList>
            <person name="Jones A.C."/>
            <person name="Monroe E.A."/>
            <person name="Podell S."/>
            <person name="Hess W.R."/>
            <person name="Klages S."/>
            <person name="Esquenazi E."/>
            <person name="Niessen S."/>
            <person name="Hoover H."/>
            <person name="Rothmann M."/>
            <person name="Lasken R.S."/>
            <person name="Yates J.R.III."/>
            <person name="Reinhardt R."/>
            <person name="Kube M."/>
            <person name="Burkart M.D."/>
            <person name="Allen E.E."/>
            <person name="Dorrestein P.C."/>
            <person name="Gerwick W.H."/>
            <person name="Gerwick L."/>
        </authorList>
    </citation>
    <scope>NUCLEOTIDE SEQUENCE [LARGE SCALE GENOMIC DNA]</scope>
    <source>
        <strain evidence="2">3L</strain>
    </source>
</reference>
<keyword evidence="2" id="KW-1185">Reference proteome</keyword>
<dbReference type="AlphaFoldDB" id="F4XSR1"/>
<evidence type="ECO:0000313" key="1">
    <source>
        <dbReference type="EMBL" id="EGJ32386.1"/>
    </source>
</evidence>
<dbReference type="EMBL" id="GL890924">
    <property type="protein sequence ID" value="EGJ32386.1"/>
    <property type="molecule type" value="Genomic_DNA"/>
</dbReference>
<proteinExistence type="predicted"/>
<sequence length="48" mass="5487">MYIWLVGSALSDFQLLLSLNKPLPTLHHIYIRTQFVTFCNYGQNGGTD</sequence>
<accession>F4XSR1</accession>
<name>F4XSR1_9CYAN</name>
<dbReference type="Proteomes" id="UP000003959">
    <property type="component" value="Unassembled WGS sequence"/>
</dbReference>
<dbReference type="HOGENOM" id="CLU_3154958_0_0_3"/>
<gene>
    <name evidence="1" type="ORF">LYNGBM3L_19590</name>
</gene>
<evidence type="ECO:0000313" key="2">
    <source>
        <dbReference type="Proteomes" id="UP000003959"/>
    </source>
</evidence>
<organism evidence="1 2">
    <name type="scientific">Moorena producens 3L</name>
    <dbReference type="NCBI Taxonomy" id="489825"/>
    <lineage>
        <taxon>Bacteria</taxon>
        <taxon>Bacillati</taxon>
        <taxon>Cyanobacteriota</taxon>
        <taxon>Cyanophyceae</taxon>
        <taxon>Coleofasciculales</taxon>
        <taxon>Coleofasciculaceae</taxon>
        <taxon>Moorena</taxon>
    </lineage>
</organism>
<protein>
    <submittedName>
        <fullName evidence="1">Uncharacterized protein</fullName>
    </submittedName>
</protein>